<keyword evidence="1" id="KW-1133">Transmembrane helix</keyword>
<reference evidence="2" key="1">
    <citation type="journal article" date="2020" name="Stud. Mycol.">
        <title>101 Dothideomycetes genomes: a test case for predicting lifestyles and emergence of pathogens.</title>
        <authorList>
            <person name="Haridas S."/>
            <person name="Albert R."/>
            <person name="Binder M."/>
            <person name="Bloem J."/>
            <person name="Labutti K."/>
            <person name="Salamov A."/>
            <person name="Andreopoulos B."/>
            <person name="Baker S."/>
            <person name="Barry K."/>
            <person name="Bills G."/>
            <person name="Bluhm B."/>
            <person name="Cannon C."/>
            <person name="Castanera R."/>
            <person name="Culley D."/>
            <person name="Daum C."/>
            <person name="Ezra D."/>
            <person name="Gonzalez J."/>
            <person name="Henrissat B."/>
            <person name="Kuo A."/>
            <person name="Liang C."/>
            <person name="Lipzen A."/>
            <person name="Lutzoni F."/>
            <person name="Magnuson J."/>
            <person name="Mondo S."/>
            <person name="Nolan M."/>
            <person name="Ohm R."/>
            <person name="Pangilinan J."/>
            <person name="Park H.-J."/>
            <person name="Ramirez L."/>
            <person name="Alfaro M."/>
            <person name="Sun H."/>
            <person name="Tritt A."/>
            <person name="Yoshinaga Y."/>
            <person name="Zwiers L.-H."/>
            <person name="Turgeon B."/>
            <person name="Goodwin S."/>
            <person name="Spatafora J."/>
            <person name="Crous P."/>
            <person name="Grigoriev I."/>
        </authorList>
    </citation>
    <scope>NUCLEOTIDE SEQUENCE</scope>
    <source>
        <strain evidence="2">CBS 627.86</strain>
    </source>
</reference>
<evidence type="ECO:0000313" key="3">
    <source>
        <dbReference type="Proteomes" id="UP000799770"/>
    </source>
</evidence>
<keyword evidence="1" id="KW-0812">Transmembrane</keyword>
<dbReference type="EMBL" id="ML977319">
    <property type="protein sequence ID" value="KAF2117184.1"/>
    <property type="molecule type" value="Genomic_DNA"/>
</dbReference>
<dbReference type="AlphaFoldDB" id="A0A6A5ZDP1"/>
<dbReference type="Proteomes" id="UP000799770">
    <property type="component" value="Unassembled WGS sequence"/>
</dbReference>
<feature type="transmembrane region" description="Helical" evidence="1">
    <location>
        <begin position="23"/>
        <end position="47"/>
    </location>
</feature>
<gene>
    <name evidence="2" type="ORF">BDV96DRAFT_644615</name>
</gene>
<keyword evidence="1" id="KW-0472">Membrane</keyword>
<protein>
    <submittedName>
        <fullName evidence="2">Uncharacterized protein</fullName>
    </submittedName>
</protein>
<sequence length="113" mass="12439">MADHNSPISRRAHLVSSIRRRTWTWAAVTIFSVVLFIIMVTSAVAFAHRHVTGDQPRPTAAPTSDIFPQALGRPTTRTTSNYSMMITTIVMIPHVQLVKTLTPKATASDSVEP</sequence>
<proteinExistence type="predicted"/>
<keyword evidence="3" id="KW-1185">Reference proteome</keyword>
<evidence type="ECO:0000313" key="2">
    <source>
        <dbReference type="EMBL" id="KAF2117184.1"/>
    </source>
</evidence>
<accession>A0A6A5ZDP1</accession>
<evidence type="ECO:0000256" key="1">
    <source>
        <dbReference type="SAM" id="Phobius"/>
    </source>
</evidence>
<name>A0A6A5ZDP1_9PLEO</name>
<organism evidence="2 3">
    <name type="scientific">Lophiotrema nucula</name>
    <dbReference type="NCBI Taxonomy" id="690887"/>
    <lineage>
        <taxon>Eukaryota</taxon>
        <taxon>Fungi</taxon>
        <taxon>Dikarya</taxon>
        <taxon>Ascomycota</taxon>
        <taxon>Pezizomycotina</taxon>
        <taxon>Dothideomycetes</taxon>
        <taxon>Pleosporomycetidae</taxon>
        <taxon>Pleosporales</taxon>
        <taxon>Lophiotremataceae</taxon>
        <taxon>Lophiotrema</taxon>
    </lineage>
</organism>